<feature type="region of interest" description="Disordered" evidence="1">
    <location>
        <begin position="342"/>
        <end position="376"/>
    </location>
</feature>
<feature type="compositionally biased region" description="Basic and acidic residues" evidence="1">
    <location>
        <begin position="444"/>
        <end position="458"/>
    </location>
</feature>
<feature type="compositionally biased region" description="Basic and acidic residues" evidence="1">
    <location>
        <begin position="777"/>
        <end position="792"/>
    </location>
</feature>
<accession>A0ABR1K5W6</accession>
<organism evidence="2 3">
    <name type="scientific">Marasmiellus scandens</name>
    <dbReference type="NCBI Taxonomy" id="2682957"/>
    <lineage>
        <taxon>Eukaryota</taxon>
        <taxon>Fungi</taxon>
        <taxon>Dikarya</taxon>
        <taxon>Basidiomycota</taxon>
        <taxon>Agaricomycotina</taxon>
        <taxon>Agaricomycetes</taxon>
        <taxon>Agaricomycetidae</taxon>
        <taxon>Agaricales</taxon>
        <taxon>Marasmiineae</taxon>
        <taxon>Omphalotaceae</taxon>
        <taxon>Marasmiellus</taxon>
    </lineage>
</organism>
<feature type="region of interest" description="Disordered" evidence="1">
    <location>
        <begin position="414"/>
        <end position="483"/>
    </location>
</feature>
<reference evidence="2 3" key="1">
    <citation type="submission" date="2024-01" db="EMBL/GenBank/DDBJ databases">
        <title>A draft genome for the cacao thread blight pathogen Marasmiellus scandens.</title>
        <authorList>
            <person name="Baruah I.K."/>
            <person name="Leung J."/>
            <person name="Bukari Y."/>
            <person name="Amoako-Attah I."/>
            <person name="Meinhardt L.W."/>
            <person name="Bailey B.A."/>
            <person name="Cohen S.P."/>
        </authorList>
    </citation>
    <scope>NUCLEOTIDE SEQUENCE [LARGE SCALE GENOMIC DNA]</scope>
    <source>
        <strain evidence="2 3">GH-19</strain>
    </source>
</reference>
<feature type="region of interest" description="Disordered" evidence="1">
    <location>
        <begin position="722"/>
        <end position="742"/>
    </location>
</feature>
<name>A0ABR1K5W6_9AGAR</name>
<gene>
    <name evidence="2" type="ORF">VKT23_001699</name>
</gene>
<feature type="compositionally biased region" description="Basic and acidic residues" evidence="1">
    <location>
        <begin position="414"/>
        <end position="424"/>
    </location>
</feature>
<evidence type="ECO:0000256" key="1">
    <source>
        <dbReference type="SAM" id="MobiDB-lite"/>
    </source>
</evidence>
<feature type="compositionally biased region" description="Polar residues" evidence="1">
    <location>
        <begin position="350"/>
        <end position="376"/>
    </location>
</feature>
<evidence type="ECO:0000313" key="2">
    <source>
        <dbReference type="EMBL" id="KAK7470266.1"/>
    </source>
</evidence>
<proteinExistence type="predicted"/>
<feature type="compositionally biased region" description="Low complexity" evidence="1">
    <location>
        <begin position="573"/>
        <end position="585"/>
    </location>
</feature>
<feature type="compositionally biased region" description="Polar residues" evidence="1">
    <location>
        <begin position="263"/>
        <end position="278"/>
    </location>
</feature>
<feature type="region of interest" description="Disordered" evidence="1">
    <location>
        <begin position="537"/>
        <end position="585"/>
    </location>
</feature>
<protein>
    <submittedName>
        <fullName evidence="2">Uncharacterized protein</fullName>
    </submittedName>
</protein>
<evidence type="ECO:0000313" key="3">
    <source>
        <dbReference type="Proteomes" id="UP001498398"/>
    </source>
</evidence>
<feature type="region of interest" description="Disordered" evidence="1">
    <location>
        <begin position="767"/>
        <end position="807"/>
    </location>
</feature>
<feature type="compositionally biased region" description="Low complexity" evidence="1">
    <location>
        <begin position="279"/>
        <end position="295"/>
    </location>
</feature>
<dbReference type="EMBL" id="JBANRG010000002">
    <property type="protein sequence ID" value="KAK7470266.1"/>
    <property type="molecule type" value="Genomic_DNA"/>
</dbReference>
<feature type="region of interest" description="Disordered" evidence="1">
    <location>
        <begin position="261"/>
        <end position="295"/>
    </location>
</feature>
<feature type="compositionally biased region" description="Acidic residues" evidence="1">
    <location>
        <begin position="767"/>
        <end position="776"/>
    </location>
</feature>
<sequence>MGRDESPQSTLYACKCLNVKLRSTPLVDSQPNVPSAPEYTPVYVGQDEDIEIVYPHLTLRTRKRGPFVPDPTLCARYTSLTCLCCQVLVYRIHQIVSTNDEFNLKEGPIITKGWAETVVLRSSSGWVEVHHDVLTGEAIRRQESSPQYSQLFKIVLPTTPTSPPPTETPTEQSSSILNSIPKYQLPPIPPVFPEAKATQSLFAVLASVATHKSSSTRSSVEEYIDGVVREKVAEIERTEAQLKREVQLLLNRYNEGIKRAEQEQSALDQQNAQAPASASTSNHVPTPTSPSSPKFSGIAASVIRDFVPVRPPQHSRNVSVPPVAQSAPRVSALSASLATSSFHHPRAQHDAQSFDSASARSRTPDTSSSITLTSPLANPDVRNVFQFRRTANDDINTAASYRYFLLEEEMEKRKQAEKKPEERPAAAGTSSQAGPSTTKKKSKDNKGKDKEGQIKESRPSVVNGDQTLNESSPSPKSKGKRKVTFDIQVNHENVERKVDIMDNVDAAEMMFDLEEEIGGQSDGTNAVLPLVEQPMAPVRHTRPRKRSSAGLPQSFTGLRPESLPAPSNLPLRSQAQITSQSSTSNSFMAQLDSLDDDIPISSDIVPNTEQEEDTFADESAGGMERVHDEKILNMLAASVPSHRAAWKNDNQLYETFVRRNRLLNDDEDNFDEFDEEEVVEDEEDDGQTHTGIPGSVPVQIVRRSSKPQPAALSLASYQPDSLLSSQSVPAQSSQLQRRPSSTIRRAAYAERDLERGIDPGALDFVAEEENEDDRDEESAAHTSREKAQRILEARSQVPADGMLHSMI</sequence>
<keyword evidence="3" id="KW-1185">Reference proteome</keyword>
<dbReference type="Proteomes" id="UP001498398">
    <property type="component" value="Unassembled WGS sequence"/>
</dbReference>
<comment type="caution">
    <text evidence="2">The sequence shown here is derived from an EMBL/GenBank/DDBJ whole genome shotgun (WGS) entry which is preliminary data.</text>
</comment>